<dbReference type="EMBL" id="JAVDPF010000011">
    <property type="protein sequence ID" value="KAL1878946.1"/>
    <property type="molecule type" value="Genomic_DNA"/>
</dbReference>
<feature type="region of interest" description="Disordered" evidence="1">
    <location>
        <begin position="88"/>
        <end position="111"/>
    </location>
</feature>
<feature type="region of interest" description="Disordered" evidence="1">
    <location>
        <begin position="146"/>
        <end position="169"/>
    </location>
</feature>
<reference evidence="2 3" key="1">
    <citation type="journal article" date="2024" name="IMA Fungus">
        <title>IMA Genome - F19 : A genome assembly and annotation guide to empower mycologists, including annotated draft genome sequences of Ceratocystis pirilliformis, Diaporthe australafricana, Fusarium ophioides, Paecilomyces lecythidis, and Sporothrix stenoceras.</title>
        <authorList>
            <person name="Aylward J."/>
            <person name="Wilson A.M."/>
            <person name="Visagie C.M."/>
            <person name="Spraker J."/>
            <person name="Barnes I."/>
            <person name="Buitendag C."/>
            <person name="Ceriani C."/>
            <person name="Del Mar Angel L."/>
            <person name="du Plessis D."/>
            <person name="Fuchs T."/>
            <person name="Gasser K."/>
            <person name="Kramer D."/>
            <person name="Li W."/>
            <person name="Munsamy K."/>
            <person name="Piso A."/>
            <person name="Price J.L."/>
            <person name="Sonnekus B."/>
            <person name="Thomas C."/>
            <person name="van der Nest A."/>
            <person name="van Dijk A."/>
            <person name="van Heerden A."/>
            <person name="van Vuuren N."/>
            <person name="Yilmaz N."/>
            <person name="Duong T.A."/>
            <person name="van der Merwe N.A."/>
            <person name="Wingfield M.J."/>
            <person name="Wingfield B.D."/>
        </authorList>
    </citation>
    <scope>NUCLEOTIDE SEQUENCE [LARGE SCALE GENOMIC DNA]</scope>
    <source>
        <strain evidence="2 3">CMW 18167</strain>
    </source>
</reference>
<name>A0ABR3XSJ2_9EURO</name>
<proteinExistence type="predicted"/>
<comment type="caution">
    <text evidence="2">The sequence shown here is derived from an EMBL/GenBank/DDBJ whole genome shotgun (WGS) entry which is preliminary data.</text>
</comment>
<evidence type="ECO:0000313" key="3">
    <source>
        <dbReference type="Proteomes" id="UP001583193"/>
    </source>
</evidence>
<gene>
    <name evidence="2" type="ORF">Plec18167_004241</name>
</gene>
<evidence type="ECO:0000313" key="2">
    <source>
        <dbReference type="EMBL" id="KAL1878946.1"/>
    </source>
</evidence>
<organism evidence="2 3">
    <name type="scientific">Paecilomyces lecythidis</name>
    <dbReference type="NCBI Taxonomy" id="3004212"/>
    <lineage>
        <taxon>Eukaryota</taxon>
        <taxon>Fungi</taxon>
        <taxon>Dikarya</taxon>
        <taxon>Ascomycota</taxon>
        <taxon>Pezizomycotina</taxon>
        <taxon>Eurotiomycetes</taxon>
        <taxon>Eurotiomycetidae</taxon>
        <taxon>Eurotiales</taxon>
        <taxon>Thermoascaceae</taxon>
        <taxon>Paecilomyces</taxon>
    </lineage>
</organism>
<sequence>MLENIQPPPAQIRHTSSSFLTGSTIRAVHGDTSYQTYDDFRDSVLAPPAALTTQNPKIIASEALAEKPAAYLSHHRRANTEVIPRQSAQLTGQNVRQSNSFQDPENTDSTYWENSTKKKLELGGRILVDWFQGKSDPVNLGIYISPPKQTSTNMSSEAAQEKGHSRQLSESALPMNRLQRISAPSPLKQVSSPGRFSFFGSKKQDEKALEPPEPADDEFLNLDIHAALFPPRLSNGDPQEAFECLKANAEDVLRRLQAAYKERTFALHQVLAQKMEQQEELEEARTRVQHTKIQLDDMAERVLEKDKALKMVTQDLEQEREARERENEARRRSICLKPSDNEDGLSDLGADLRTPKRQSKRASAATFATSDSGFESGDESTAESIFSRENECLNSPVSTFACPSPSASQITLPVSLTAAVQAPPKETKPAPAPARTSAYDRVITGLAGAFTGGNSKCTNCHGVPSSEAWSVVGILKDENKGLKGRIGELETVIDDCLTLVGP</sequence>
<evidence type="ECO:0000256" key="1">
    <source>
        <dbReference type="SAM" id="MobiDB-lite"/>
    </source>
</evidence>
<feature type="compositionally biased region" description="Polar residues" evidence="1">
    <location>
        <begin position="147"/>
        <end position="158"/>
    </location>
</feature>
<evidence type="ECO:0008006" key="4">
    <source>
        <dbReference type="Google" id="ProtNLM"/>
    </source>
</evidence>
<keyword evidence="3" id="KW-1185">Reference proteome</keyword>
<accession>A0ABR3XSJ2</accession>
<protein>
    <recommendedName>
        <fullName evidence="4">Cep57 centrosome microtubule-binding domain-containing protein</fullName>
    </recommendedName>
</protein>
<dbReference type="Proteomes" id="UP001583193">
    <property type="component" value="Unassembled WGS sequence"/>
</dbReference>
<feature type="compositionally biased region" description="Basic and acidic residues" evidence="1">
    <location>
        <begin position="317"/>
        <end position="331"/>
    </location>
</feature>
<feature type="region of interest" description="Disordered" evidence="1">
    <location>
        <begin position="314"/>
        <end position="385"/>
    </location>
</feature>